<organism evidence="2">
    <name type="scientific">Cucumis melo</name>
    <name type="common">Muskmelon</name>
    <dbReference type="NCBI Taxonomy" id="3656"/>
    <lineage>
        <taxon>Eukaryota</taxon>
        <taxon>Viridiplantae</taxon>
        <taxon>Streptophyta</taxon>
        <taxon>Embryophyta</taxon>
        <taxon>Tracheophyta</taxon>
        <taxon>Spermatophyta</taxon>
        <taxon>Magnoliopsida</taxon>
        <taxon>eudicotyledons</taxon>
        <taxon>Gunneridae</taxon>
        <taxon>Pentapetalae</taxon>
        <taxon>rosids</taxon>
        <taxon>fabids</taxon>
        <taxon>Cucurbitales</taxon>
        <taxon>Cucurbitaceae</taxon>
        <taxon>Benincaseae</taxon>
        <taxon>Cucumis</taxon>
    </lineage>
</organism>
<protein>
    <submittedName>
        <fullName evidence="2">Uncharacterized protein</fullName>
    </submittedName>
</protein>
<accession>A0A9I9EDH0</accession>
<reference evidence="2" key="1">
    <citation type="submission" date="2023-03" db="UniProtKB">
        <authorList>
            <consortium name="EnsemblPlants"/>
        </authorList>
    </citation>
    <scope>IDENTIFICATION</scope>
</reference>
<proteinExistence type="predicted"/>
<name>A0A9I9EDH0_CUCME</name>
<keyword evidence="1" id="KW-0472">Membrane</keyword>
<evidence type="ECO:0000313" key="2">
    <source>
        <dbReference type="EnsemblPlants" id="MELO3C032246.2.1"/>
    </source>
</evidence>
<feature type="transmembrane region" description="Helical" evidence="1">
    <location>
        <begin position="149"/>
        <end position="170"/>
    </location>
</feature>
<evidence type="ECO:0000256" key="1">
    <source>
        <dbReference type="SAM" id="Phobius"/>
    </source>
</evidence>
<keyword evidence="1" id="KW-0812">Transmembrane</keyword>
<dbReference type="AlphaFoldDB" id="A0A9I9EDH0"/>
<keyword evidence="1" id="KW-1133">Transmembrane helix</keyword>
<dbReference type="Gramene" id="MELO3C032246.2.1">
    <property type="protein sequence ID" value="MELO3C032246.2.1"/>
    <property type="gene ID" value="MELO3C032246.2"/>
</dbReference>
<dbReference type="EnsemblPlants" id="MELO3C032246.2.1">
    <property type="protein sequence ID" value="MELO3C032246.2.1"/>
    <property type="gene ID" value="MELO3C032246.2"/>
</dbReference>
<sequence length="172" mass="19774">MHFSLIAQNFEISSSCAPNLFVFLVTFAVALNISPKSLPRFRLLRSRKLSSLSLPLVRTQLFPLFVVRIRLPRLQKVCLCRFRRAVVCTQSFSPSASRLPGSPSSSPFENVTHKRWWMAHDAMPEMCKIYAQLVPPKTSREGNFTNNHYIFLLHPSTMIPRFILLIILVVSW</sequence>
<feature type="transmembrane region" description="Helical" evidence="1">
    <location>
        <begin position="20"/>
        <end position="38"/>
    </location>
</feature>